<proteinExistence type="predicted"/>
<dbReference type="FunFam" id="1.25.40.420:FF:000001">
    <property type="entry name" value="Kelch-like family member 12"/>
    <property type="match status" value="1"/>
</dbReference>
<dbReference type="SUPFAM" id="SSF54695">
    <property type="entry name" value="POZ domain"/>
    <property type="match status" value="1"/>
</dbReference>
<evidence type="ECO:0000313" key="1">
    <source>
        <dbReference type="EMBL" id="CAB4014254.1"/>
    </source>
</evidence>
<dbReference type="Gene3D" id="1.25.40.420">
    <property type="match status" value="1"/>
</dbReference>
<name>A0A7D9EN19_PARCT</name>
<dbReference type="Pfam" id="PF01344">
    <property type="entry name" value="Kelch_1"/>
    <property type="match status" value="3"/>
</dbReference>
<dbReference type="Gene3D" id="3.30.710.10">
    <property type="entry name" value="Potassium Channel Kv1.1, Chain A"/>
    <property type="match status" value="1"/>
</dbReference>
<gene>
    <name evidence="1" type="ORF">PACLA_8A047634</name>
</gene>
<dbReference type="Gene3D" id="2.120.10.80">
    <property type="entry name" value="Kelch-type beta propeller"/>
    <property type="match status" value="2"/>
</dbReference>
<dbReference type="InterPro" id="IPR017096">
    <property type="entry name" value="BTB-kelch_protein"/>
</dbReference>
<dbReference type="PIRSF" id="PIRSF037037">
    <property type="entry name" value="Kelch-like_protein_gigaxonin"/>
    <property type="match status" value="1"/>
</dbReference>
<dbReference type="InterPro" id="IPR000210">
    <property type="entry name" value="BTB/POZ_dom"/>
</dbReference>
<dbReference type="SUPFAM" id="SSF117281">
    <property type="entry name" value="Kelch motif"/>
    <property type="match status" value="2"/>
</dbReference>
<dbReference type="Pfam" id="PF24681">
    <property type="entry name" value="Kelch_KLHDC2_KLHL20_DRC7"/>
    <property type="match status" value="1"/>
</dbReference>
<dbReference type="PANTHER" id="PTHR24412">
    <property type="entry name" value="KELCH PROTEIN"/>
    <property type="match status" value="1"/>
</dbReference>
<dbReference type="InterPro" id="IPR015915">
    <property type="entry name" value="Kelch-typ_b-propeller"/>
</dbReference>
<dbReference type="SMART" id="SM00612">
    <property type="entry name" value="Kelch"/>
    <property type="match status" value="6"/>
</dbReference>
<keyword evidence="2" id="KW-1185">Reference proteome</keyword>
<dbReference type="InterPro" id="IPR011705">
    <property type="entry name" value="BACK"/>
</dbReference>
<accession>A0A7D9EN19</accession>
<dbReference type="InterPro" id="IPR011333">
    <property type="entry name" value="SKP1/BTB/POZ_sf"/>
</dbReference>
<dbReference type="AlphaFoldDB" id="A0A7D9EN19"/>
<protein>
    <submittedName>
        <fullName evidence="1">Kelch 20 isoform X4</fullName>
    </submittedName>
</protein>
<comment type="caution">
    <text evidence="1">The sequence shown here is derived from an EMBL/GenBank/DDBJ whole genome shotgun (WGS) entry which is preliminary data.</text>
</comment>
<dbReference type="Proteomes" id="UP001152795">
    <property type="component" value="Unassembled WGS sequence"/>
</dbReference>
<dbReference type="Pfam" id="PF00651">
    <property type="entry name" value="BTB"/>
    <property type="match status" value="1"/>
</dbReference>
<sequence length="561" mass="62231">MSWVECCSSKLLPILYQNIAEMWDMRQLCDVEIQGCDGKSVGAHRLVLSAISPYFRSMFTGDLCESRQKVIKMENIEGDILATLVRFAYSSKLEINNANVEGLLAASNLLQIKEVEKMCCDYLQAQLHSSNCLGIWALAEHHHCRELSAYTFKFILKIFSMVCRDEEFCCLSLKDVKIILNDPNLSINSEEEVFEAGLRWIESSGKHEVYLPEILGCVRLGSLTPNYLRETVLTSSHVKENLVCREVVESALEFALSPLSEKQKTTGVLSHNASRIAEGYGDELLAMGGLNGSDAVGTVEKYNMYTDSWEVASDMPTSRYGVAIAKLHGTVYCLGGCTSGIFLDIGECYDTELDTWQSMSSMSRPRKYLGAAQSHNRIFAIGGTDGYTKQSSVENFDPNRNEWIPCAPMEMPRMYVGTATIGGLIYAVGGHDGVKRLKSVECYDVVNDCWLPVSPMDSERSVAGVTAMDNVMYCVGGFDGSSHLKDACMYDPRIDKWMAIANMSQPRSSSCLVAMKGRLYVLGGFNGQFLQSVEMYDPKANSWELVADMTITRVHFGASVV</sequence>
<dbReference type="EMBL" id="CACRXK020008218">
    <property type="protein sequence ID" value="CAB4014254.1"/>
    <property type="molecule type" value="Genomic_DNA"/>
</dbReference>
<dbReference type="Pfam" id="PF07707">
    <property type="entry name" value="BACK"/>
    <property type="match status" value="1"/>
</dbReference>
<dbReference type="SMART" id="SM00225">
    <property type="entry name" value="BTB"/>
    <property type="match status" value="1"/>
</dbReference>
<reference evidence="1" key="1">
    <citation type="submission" date="2020-04" db="EMBL/GenBank/DDBJ databases">
        <authorList>
            <person name="Alioto T."/>
            <person name="Alioto T."/>
            <person name="Gomez Garrido J."/>
        </authorList>
    </citation>
    <scope>NUCLEOTIDE SEQUENCE</scope>
    <source>
        <strain evidence="1">A484AB</strain>
    </source>
</reference>
<evidence type="ECO:0000313" key="2">
    <source>
        <dbReference type="Proteomes" id="UP001152795"/>
    </source>
</evidence>
<dbReference type="PANTHER" id="PTHR24412:SF163">
    <property type="entry name" value="CALICIN"/>
    <property type="match status" value="1"/>
</dbReference>
<organism evidence="1 2">
    <name type="scientific">Paramuricea clavata</name>
    <name type="common">Red gorgonian</name>
    <name type="synonym">Violescent sea-whip</name>
    <dbReference type="NCBI Taxonomy" id="317549"/>
    <lineage>
        <taxon>Eukaryota</taxon>
        <taxon>Metazoa</taxon>
        <taxon>Cnidaria</taxon>
        <taxon>Anthozoa</taxon>
        <taxon>Octocorallia</taxon>
        <taxon>Malacalcyonacea</taxon>
        <taxon>Plexauridae</taxon>
        <taxon>Paramuricea</taxon>
    </lineage>
</organism>
<dbReference type="InterPro" id="IPR006652">
    <property type="entry name" value="Kelch_1"/>
</dbReference>
<dbReference type="SMART" id="SM00875">
    <property type="entry name" value="BACK"/>
    <property type="match status" value="1"/>
</dbReference>
<dbReference type="PROSITE" id="PS50097">
    <property type="entry name" value="BTB"/>
    <property type="match status" value="1"/>
</dbReference>
<dbReference type="OrthoDB" id="45365at2759"/>